<keyword evidence="2" id="KW-0489">Methyltransferase</keyword>
<name>A0A5J4L102_9CHLR</name>
<organism evidence="6 7">
    <name type="scientific">Dictyobacter vulcani</name>
    <dbReference type="NCBI Taxonomy" id="2607529"/>
    <lineage>
        <taxon>Bacteria</taxon>
        <taxon>Bacillati</taxon>
        <taxon>Chloroflexota</taxon>
        <taxon>Ktedonobacteria</taxon>
        <taxon>Ktedonobacterales</taxon>
        <taxon>Dictyobacteraceae</taxon>
        <taxon>Dictyobacter</taxon>
    </lineage>
</organism>
<sequence length="699" mass="80823">MITKVNVQQIKKQLVAGNLKNLFFEELGWNRLKGSALSIPYKGRDYIFEPLAEKGGFKVYTCTFTDGPIAEDTVLKQLDRLLEPYAHEKIVIFLDANHTNQVWLWVKREAGKPAAARINKLYQGQSAELLSQKLAKIAFGIEEEDNVDVIGTYGRIKSGFDVDKVTTKFYERFKKEHSSFLGHIQGIPDDEEHKEDREWYASLMLNRLMFVYFIQKKGLLDNTSKHHLDGDKDYLQKRMQLTQSLKGNDVFYTFYRYFLRRLFHEGLNKPELDREPELEQLIGNIPYINGGLFDVHMLEHKYTDLQIVDEAFEKLFSFFEDFDWYLDDRPARKGNEINPDVLGYIFEKYINQKQMGAYYTKEDITEYISKNTIIPFLFEKAAEQCPIAFTPDGPVWSLLRDNPDDYIYEAVSRGANEPLPAEIEAGVHDISQRTLWNKVAPETHALPTEIWREVVARRQRYEDVRMKMASGDITSINDLITYNLDITRFAQDVITYCEGTDLLQAFYNAIEKVTVLDPTCGSGAFLFAALNILKPLYEACLKRMRTLVTERESLDAALPASQRKIYNRIDRFRTILARVDQHHSQQYFILKSIVINNLYGVDIMDEAVEICKLRLFLKLVAQIEKPDELEPLPDIDFNVMAGNTLIGYTNLEDVRRIIGQNVFAGSELGASLASIEEQAKDIERSEKHFRSLASRRITK</sequence>
<dbReference type="EMBL" id="BKZW01000005">
    <property type="protein sequence ID" value="GER91959.1"/>
    <property type="molecule type" value="Genomic_DNA"/>
</dbReference>
<gene>
    <name evidence="6" type="ORF">KDW_61210</name>
</gene>
<evidence type="ECO:0000313" key="6">
    <source>
        <dbReference type="EMBL" id="GER91959.1"/>
    </source>
</evidence>
<evidence type="ECO:0000256" key="1">
    <source>
        <dbReference type="ARBA" id="ARBA00011900"/>
    </source>
</evidence>
<dbReference type="PANTHER" id="PTHR33841">
    <property type="entry name" value="DNA METHYLTRANSFERASE YEEA-RELATED"/>
    <property type="match status" value="1"/>
</dbReference>
<evidence type="ECO:0000313" key="7">
    <source>
        <dbReference type="Proteomes" id="UP000326912"/>
    </source>
</evidence>
<dbReference type="InterPro" id="IPR046816">
    <property type="entry name" value="MmeI_Mtase"/>
</dbReference>
<keyword evidence="7" id="KW-1185">Reference proteome</keyword>
<dbReference type="GO" id="GO:0009007">
    <property type="term" value="F:site-specific DNA-methyltransferase (adenine-specific) activity"/>
    <property type="evidence" value="ECO:0007669"/>
    <property type="project" value="UniProtKB-EC"/>
</dbReference>
<dbReference type="Pfam" id="PF20473">
    <property type="entry name" value="MmeI_Mtase"/>
    <property type="match status" value="1"/>
</dbReference>
<keyword evidence="3" id="KW-0808">Transferase</keyword>
<reference evidence="6 7" key="1">
    <citation type="submission" date="2019-10" db="EMBL/GenBank/DDBJ databases">
        <title>Dictyobacter vulcani sp. nov., within the class Ktedonobacteria, isolated from soil of volcanic Mt. Zao.</title>
        <authorList>
            <person name="Zheng Y."/>
            <person name="Wang C.M."/>
            <person name="Sakai Y."/>
            <person name="Abe K."/>
            <person name="Yokota A."/>
            <person name="Yabe S."/>
        </authorList>
    </citation>
    <scope>NUCLEOTIDE SEQUENCE [LARGE SCALE GENOMIC DNA]</scope>
    <source>
        <strain evidence="6 7">W12</strain>
    </source>
</reference>
<accession>A0A5J4L102</accession>
<comment type="caution">
    <text evidence="6">The sequence shown here is derived from an EMBL/GenBank/DDBJ whole genome shotgun (WGS) entry which is preliminary data.</text>
</comment>
<dbReference type="InterPro" id="IPR029063">
    <property type="entry name" value="SAM-dependent_MTases_sf"/>
</dbReference>
<evidence type="ECO:0000256" key="3">
    <source>
        <dbReference type="ARBA" id="ARBA00022679"/>
    </source>
</evidence>
<dbReference type="SUPFAM" id="SSF53335">
    <property type="entry name" value="S-adenosyl-L-methionine-dependent methyltransferases"/>
    <property type="match status" value="1"/>
</dbReference>
<dbReference type="Gene3D" id="3.40.50.150">
    <property type="entry name" value="Vaccinia Virus protein VP39"/>
    <property type="match status" value="1"/>
</dbReference>
<evidence type="ECO:0000256" key="4">
    <source>
        <dbReference type="ARBA" id="ARBA00047942"/>
    </source>
</evidence>
<evidence type="ECO:0000259" key="5">
    <source>
        <dbReference type="Pfam" id="PF20473"/>
    </source>
</evidence>
<dbReference type="RefSeq" id="WP_198925712.1">
    <property type="nucleotide sequence ID" value="NZ_BKZW01000005.1"/>
</dbReference>
<dbReference type="PANTHER" id="PTHR33841:SF1">
    <property type="entry name" value="DNA METHYLTRANSFERASE A"/>
    <property type="match status" value="1"/>
</dbReference>
<protein>
    <recommendedName>
        <fullName evidence="1">site-specific DNA-methyltransferase (adenine-specific)</fullName>
        <ecNumber evidence="1">2.1.1.72</ecNumber>
    </recommendedName>
</protein>
<evidence type="ECO:0000256" key="2">
    <source>
        <dbReference type="ARBA" id="ARBA00022603"/>
    </source>
</evidence>
<dbReference type="EC" id="2.1.1.72" evidence="1"/>
<comment type="catalytic activity">
    <reaction evidence="4">
        <text>a 2'-deoxyadenosine in DNA + S-adenosyl-L-methionine = an N(6)-methyl-2'-deoxyadenosine in DNA + S-adenosyl-L-homocysteine + H(+)</text>
        <dbReference type="Rhea" id="RHEA:15197"/>
        <dbReference type="Rhea" id="RHEA-COMP:12418"/>
        <dbReference type="Rhea" id="RHEA-COMP:12419"/>
        <dbReference type="ChEBI" id="CHEBI:15378"/>
        <dbReference type="ChEBI" id="CHEBI:57856"/>
        <dbReference type="ChEBI" id="CHEBI:59789"/>
        <dbReference type="ChEBI" id="CHEBI:90615"/>
        <dbReference type="ChEBI" id="CHEBI:90616"/>
        <dbReference type="EC" id="2.1.1.72"/>
    </reaction>
</comment>
<proteinExistence type="predicted"/>
<dbReference type="InterPro" id="IPR050953">
    <property type="entry name" value="N4_N6_ade-DNA_methylase"/>
</dbReference>
<dbReference type="Proteomes" id="UP000326912">
    <property type="component" value="Unassembled WGS sequence"/>
</dbReference>
<feature type="domain" description="MmeI-like DNA-methyltransferase" evidence="5">
    <location>
        <begin position="501"/>
        <end position="617"/>
    </location>
</feature>
<dbReference type="GO" id="GO:0032259">
    <property type="term" value="P:methylation"/>
    <property type="evidence" value="ECO:0007669"/>
    <property type="project" value="UniProtKB-KW"/>
</dbReference>
<dbReference type="AlphaFoldDB" id="A0A5J4L102"/>